<dbReference type="eggNOG" id="COG0746">
    <property type="taxonomic scope" value="Bacteria"/>
</dbReference>
<dbReference type="Pfam" id="PF12804">
    <property type="entry name" value="NTP_transf_3"/>
    <property type="match status" value="1"/>
</dbReference>
<keyword evidence="3" id="KW-1185">Reference proteome</keyword>
<feature type="domain" description="MobA-like NTP transferase" evidence="1">
    <location>
        <begin position="4"/>
        <end position="131"/>
    </location>
</feature>
<gene>
    <name evidence="2" type="ordered locus">Halha_0093</name>
</gene>
<dbReference type="OrthoDB" id="159246at2"/>
<dbReference type="RefSeq" id="WP_015325841.1">
    <property type="nucleotide sequence ID" value="NC_019978.1"/>
</dbReference>
<dbReference type="HOGENOM" id="CLU_071013_1_0_9"/>
<accession>L0K7L3</accession>
<evidence type="ECO:0000259" key="1">
    <source>
        <dbReference type="Pfam" id="PF12804"/>
    </source>
</evidence>
<dbReference type="Gene3D" id="3.90.550.10">
    <property type="entry name" value="Spore Coat Polysaccharide Biosynthesis Protein SpsA, Chain A"/>
    <property type="match status" value="1"/>
</dbReference>
<dbReference type="InterPro" id="IPR025877">
    <property type="entry name" value="MobA-like_NTP_Trfase"/>
</dbReference>
<evidence type="ECO:0000313" key="3">
    <source>
        <dbReference type="Proteomes" id="UP000010880"/>
    </source>
</evidence>
<dbReference type="KEGG" id="hhl:Halha_0093"/>
<organism evidence="2 3">
    <name type="scientific">Halobacteroides halobius (strain ATCC 35273 / DSM 5150 / MD-1)</name>
    <dbReference type="NCBI Taxonomy" id="748449"/>
    <lineage>
        <taxon>Bacteria</taxon>
        <taxon>Bacillati</taxon>
        <taxon>Bacillota</taxon>
        <taxon>Clostridia</taxon>
        <taxon>Halanaerobiales</taxon>
        <taxon>Halobacteroidaceae</taxon>
        <taxon>Halobacteroides</taxon>
    </lineage>
</organism>
<dbReference type="PATRIC" id="fig|748449.3.peg.79"/>
<name>L0K7L3_HALHC</name>
<dbReference type="Proteomes" id="UP000010880">
    <property type="component" value="Chromosome"/>
</dbReference>
<dbReference type="AlphaFoldDB" id="L0K7L3"/>
<reference evidence="3" key="1">
    <citation type="submission" date="2012-02" db="EMBL/GenBank/DDBJ databases">
        <title>The complete genome of Halobacteroides halobius DSM 5150.</title>
        <authorList>
            <person name="Lucas S."/>
            <person name="Copeland A."/>
            <person name="Lapidus A."/>
            <person name="Glavina del Rio T."/>
            <person name="Dalin E."/>
            <person name="Tice H."/>
            <person name="Bruce D."/>
            <person name="Goodwin L."/>
            <person name="Pitluck S."/>
            <person name="Peters L."/>
            <person name="Mikhailova N."/>
            <person name="Gu W."/>
            <person name="Kyrpides N."/>
            <person name="Mavromatis K."/>
            <person name="Ivanova N."/>
            <person name="Brettin T."/>
            <person name="Detter J.C."/>
            <person name="Han C."/>
            <person name="Larimer F."/>
            <person name="Land M."/>
            <person name="Hauser L."/>
            <person name="Markowitz V."/>
            <person name="Cheng J.-F."/>
            <person name="Hugenholtz P."/>
            <person name="Woyke T."/>
            <person name="Wu D."/>
            <person name="Tindall B."/>
            <person name="Pomrenke H."/>
            <person name="Brambilla E."/>
            <person name="Klenk H.-P."/>
            <person name="Eisen J.A."/>
        </authorList>
    </citation>
    <scope>NUCLEOTIDE SEQUENCE [LARGE SCALE GENOMIC DNA]</scope>
    <source>
        <strain evidence="3">ATCC 35273 / DSM 5150 / MD-1</strain>
    </source>
</reference>
<dbReference type="EMBL" id="CP003359">
    <property type="protein sequence ID" value="AGB40113.1"/>
    <property type="molecule type" value="Genomic_DNA"/>
</dbReference>
<dbReference type="GO" id="GO:0016779">
    <property type="term" value="F:nucleotidyltransferase activity"/>
    <property type="evidence" value="ECO:0007669"/>
    <property type="project" value="UniProtKB-ARBA"/>
</dbReference>
<dbReference type="SUPFAM" id="SSF53448">
    <property type="entry name" value="Nucleotide-diphospho-sugar transferases"/>
    <property type="match status" value="1"/>
</dbReference>
<evidence type="ECO:0000313" key="2">
    <source>
        <dbReference type="EMBL" id="AGB40113.1"/>
    </source>
</evidence>
<proteinExistence type="predicted"/>
<sequence length="249" mass="28388">MLDAIILAGGKNEGSLKKISSQKYEALIDINGQAMVEYVIKTLEQVSIIDKIIGVGPSRLKSKGINTLVPDQNNLLKNIKWGLQTAKSPYVLLVTSDIPLITVEAIDSFLAQCENIDCAFYYPIIPKNDMQNMFPQAEKTYFKLAEGIFTGGNLFLVNRKVVLKHQEKIKEIIKWRKNPWKLVRMLGPKFIFKYWIRTLSISEVEDRINDLLGYPGRGIILPYPEVGFDVDHINQFKIIKDIYANRKAN</sequence>
<dbReference type="InterPro" id="IPR029044">
    <property type="entry name" value="Nucleotide-diphossugar_trans"/>
</dbReference>
<dbReference type="STRING" id="748449.Halha_0093"/>
<protein>
    <submittedName>
        <fullName evidence="2">Molybdopterin-guanine dinucleotide biosynthesis protein A</fullName>
    </submittedName>
</protein>